<dbReference type="GO" id="GO:0009073">
    <property type="term" value="P:aromatic amino acid family biosynthetic process"/>
    <property type="evidence" value="ECO:0007669"/>
    <property type="project" value="UniProtKB-KW"/>
</dbReference>
<dbReference type="Proteomes" id="UP001335720">
    <property type="component" value="Chromosome"/>
</dbReference>
<dbReference type="GO" id="GO:0008652">
    <property type="term" value="P:amino acid biosynthetic process"/>
    <property type="evidence" value="ECO:0007669"/>
    <property type="project" value="UniProtKB-KW"/>
</dbReference>
<feature type="site" description="Transition state stabilizer" evidence="8 10">
    <location>
        <position position="20"/>
    </location>
</feature>
<reference evidence="11" key="1">
    <citation type="journal article" date="2023" name="ISME J.">
        <title>Emergence of putative energy parasites within Clostridia revealed by genome analysis of a novel endosymbiotic clade.</title>
        <authorList>
            <person name="Takahashi K."/>
            <person name="Kuwahara H."/>
            <person name="Horikawa Y."/>
            <person name="Izawa K."/>
            <person name="Kato D."/>
            <person name="Inagaki T."/>
            <person name="Yuki M."/>
            <person name="Ohkuma M."/>
            <person name="Hongoh Y."/>
        </authorList>
    </citation>
    <scope>NUCLEOTIDE SEQUENCE</scope>
    <source>
        <strain evidence="11">RsTa-C01</strain>
    </source>
</reference>
<evidence type="ECO:0000256" key="7">
    <source>
        <dbReference type="ARBA" id="ARBA00023239"/>
    </source>
</evidence>
<comment type="pathway">
    <text evidence="2 8">Metabolic intermediate biosynthesis; chorismate biosynthesis; chorismate from D-erythrose 4-phosphate and phosphoenolpyruvate: step 3/7.</text>
</comment>
<dbReference type="PANTHER" id="PTHR21272:SF3">
    <property type="entry name" value="CATABOLIC 3-DEHYDROQUINASE"/>
    <property type="match status" value="1"/>
</dbReference>
<dbReference type="PANTHER" id="PTHR21272">
    <property type="entry name" value="CATABOLIC 3-DEHYDROQUINASE"/>
    <property type="match status" value="1"/>
</dbReference>
<evidence type="ECO:0000256" key="5">
    <source>
        <dbReference type="ARBA" id="ARBA00012060"/>
    </source>
</evidence>
<dbReference type="PIRSF" id="PIRSF001399">
    <property type="entry name" value="DHquinase_II"/>
    <property type="match status" value="1"/>
</dbReference>
<dbReference type="Gene3D" id="3.40.50.9100">
    <property type="entry name" value="Dehydroquinase, class II"/>
    <property type="match status" value="1"/>
</dbReference>
<dbReference type="Pfam" id="PF01220">
    <property type="entry name" value="DHquinase_II"/>
    <property type="match status" value="1"/>
</dbReference>
<dbReference type="EC" id="4.2.1.10" evidence="5 8"/>
<keyword evidence="6 8" id="KW-0057">Aromatic amino acid biosynthesis</keyword>
<comment type="function">
    <text evidence="8">Catalyzes a trans-dehydration via an enolate intermediate.</text>
</comment>
<feature type="binding site" evidence="8">
    <location>
        <position position="113"/>
    </location>
    <ligand>
        <name>substrate</name>
    </ligand>
</feature>
<dbReference type="InterPro" id="IPR001874">
    <property type="entry name" value="DHquinase_II"/>
</dbReference>
<gene>
    <name evidence="8" type="primary">aroQ</name>
    <name evidence="11" type="ORF">RsTaC01_0457</name>
</gene>
<evidence type="ECO:0000256" key="2">
    <source>
        <dbReference type="ARBA" id="ARBA00004902"/>
    </source>
</evidence>
<comment type="subunit">
    <text evidence="4 8">Homododecamer.</text>
</comment>
<dbReference type="InterPro" id="IPR036441">
    <property type="entry name" value="DHquinase_II_sf"/>
</dbReference>
<dbReference type="CDD" id="cd00466">
    <property type="entry name" value="DHQase_II"/>
    <property type="match status" value="1"/>
</dbReference>
<organism evidence="11">
    <name type="scientific">Candidatus Paraimprobicoccus trichonymphae</name>
    <dbReference type="NCBI Taxonomy" id="3033793"/>
    <lineage>
        <taxon>Bacteria</taxon>
        <taxon>Bacillati</taxon>
        <taxon>Bacillota</taxon>
        <taxon>Clostridia</taxon>
        <taxon>Candidatus Paraimprobicoccus</taxon>
    </lineage>
</organism>
<comment type="catalytic activity">
    <reaction evidence="1 8">
        <text>3-dehydroquinate = 3-dehydroshikimate + H2O</text>
        <dbReference type="Rhea" id="RHEA:21096"/>
        <dbReference type="ChEBI" id="CHEBI:15377"/>
        <dbReference type="ChEBI" id="CHEBI:16630"/>
        <dbReference type="ChEBI" id="CHEBI:32364"/>
        <dbReference type="EC" id="4.2.1.10"/>
    </reaction>
</comment>
<feature type="binding site" evidence="8">
    <location>
        <position position="76"/>
    </location>
    <ligand>
        <name>substrate</name>
    </ligand>
</feature>
<dbReference type="AlphaFoldDB" id="A0AA48KZV1"/>
<keyword evidence="7 8" id="KW-0456">Lyase</keyword>
<evidence type="ECO:0000256" key="9">
    <source>
        <dbReference type="PIRSR" id="PIRSR001399-1"/>
    </source>
</evidence>
<comment type="caution">
    <text evidence="8">Lacks conserved residue(s) required for the propagation of feature annotation.</text>
</comment>
<dbReference type="GO" id="GO:0003855">
    <property type="term" value="F:3-dehydroquinate dehydratase activity"/>
    <property type="evidence" value="ECO:0007669"/>
    <property type="project" value="UniProtKB-UniRule"/>
</dbReference>
<sequence length="145" mass="16491">MNRKNIFVLLGPNLNMVGVREKSIYGEESAEKIKSQIIEYADRLNFNCEVFHSNHEGELVDKIHEIRENIFGGIINIGPLSGYSYCLRDAIYLTRIPFVEVHTSNVYTRENFRSKSVIAGVCIGQISGFGKHSYFLAIEALKYLV</sequence>
<name>A0AA48KZV1_9FIRM</name>
<dbReference type="HAMAP" id="MF_00169">
    <property type="entry name" value="AroQ"/>
    <property type="match status" value="1"/>
</dbReference>
<proteinExistence type="inferred from homology"/>
<evidence type="ECO:0000256" key="1">
    <source>
        <dbReference type="ARBA" id="ARBA00001864"/>
    </source>
</evidence>
<dbReference type="SUPFAM" id="SSF52304">
    <property type="entry name" value="Type II 3-dehydroquinate dehydratase"/>
    <property type="match status" value="1"/>
</dbReference>
<feature type="active site" description="Proton donor" evidence="8 9">
    <location>
        <position position="102"/>
    </location>
</feature>
<dbReference type="NCBIfam" id="NF003807">
    <property type="entry name" value="PRK05395.1-4"/>
    <property type="match status" value="1"/>
</dbReference>
<dbReference type="NCBIfam" id="NF003805">
    <property type="entry name" value="PRK05395.1-2"/>
    <property type="match status" value="1"/>
</dbReference>
<accession>A0AA48KZV1</accession>
<evidence type="ECO:0000256" key="6">
    <source>
        <dbReference type="ARBA" id="ARBA00023141"/>
    </source>
</evidence>
<evidence type="ECO:0000256" key="4">
    <source>
        <dbReference type="ARBA" id="ARBA00011193"/>
    </source>
</evidence>
<evidence type="ECO:0000256" key="10">
    <source>
        <dbReference type="PIRSR" id="PIRSR001399-3"/>
    </source>
</evidence>
<dbReference type="EMBL" id="AP027925">
    <property type="protein sequence ID" value="BED92639.1"/>
    <property type="molecule type" value="Genomic_DNA"/>
</dbReference>
<feature type="active site" description="Proton acceptor" evidence="8 9">
    <location>
        <position position="25"/>
    </location>
</feature>
<evidence type="ECO:0000256" key="8">
    <source>
        <dbReference type="HAMAP-Rule" id="MF_00169"/>
    </source>
</evidence>
<protein>
    <recommendedName>
        <fullName evidence="5 8">3-dehydroquinate dehydratase</fullName>
        <shortName evidence="8">3-dehydroquinase</shortName>
        <ecNumber evidence="5 8">4.2.1.10</ecNumber>
    </recommendedName>
    <alternativeName>
        <fullName evidence="8">Type II DHQase</fullName>
    </alternativeName>
</protein>
<evidence type="ECO:0000256" key="3">
    <source>
        <dbReference type="ARBA" id="ARBA00011037"/>
    </source>
</evidence>
<dbReference type="GO" id="GO:0019631">
    <property type="term" value="P:quinate catabolic process"/>
    <property type="evidence" value="ECO:0007669"/>
    <property type="project" value="TreeGrafter"/>
</dbReference>
<keyword evidence="8" id="KW-0028">Amino-acid biosynthesis</keyword>
<feature type="binding site" evidence="8">
    <location>
        <position position="89"/>
    </location>
    <ligand>
        <name>substrate</name>
    </ligand>
</feature>
<evidence type="ECO:0000313" key="11">
    <source>
        <dbReference type="EMBL" id="BED92639.1"/>
    </source>
</evidence>
<comment type="similarity">
    <text evidence="3 8">Belongs to the type-II 3-dehydroquinase family.</text>
</comment>
<dbReference type="GO" id="GO:0009423">
    <property type="term" value="P:chorismate biosynthetic process"/>
    <property type="evidence" value="ECO:0007669"/>
    <property type="project" value="UniProtKB-UniRule"/>
</dbReference>
<dbReference type="KEGG" id="ptrh:RsTaC01_0457"/>